<sequence>MALRGRGLPRSRGMIFSIPPEPEQLRRSTVSASSYSCRSSLERNGRRSSRASSLALPQPDFRHELPRAAAWQTVSSSIEPPLELPNLDLELQDWCTKILEYLDRDELDIAPLSEDTQDMQRRETSWVTDTQGSLPYFHSLDWRQEQLPTRSLSLRGKGVKQERRNATVFALPKASLADLRESSVEYTHDTSTRPGSSRSNLQVECNNMPTPGTSGDHGESPEITRSQRIAPHHHPETLRILEGNGPFVLDGRDISRSQFLGRPCDSEDTVNLGSSIQLQSILGQNMVDGNATEGQVHPWTSGVFNQHANEIVTSLRTMKGAAAAGPSEELSSPGMIASAAAMGAREDRLSPEEMESNIISLLNNMGAVRSNNLDRGQETCAPPEVQCDISEVRSSPTVGPLLSLPLVAPKNTASKKKHFGKLVRWWKRMVTR</sequence>
<evidence type="ECO:0000313" key="3">
    <source>
        <dbReference type="Proteomes" id="UP000756921"/>
    </source>
</evidence>
<protein>
    <submittedName>
        <fullName evidence="2">Uncharacterized protein</fullName>
    </submittedName>
</protein>
<proteinExistence type="predicted"/>
<dbReference type="AlphaFoldDB" id="A0A9P6GBP6"/>
<comment type="caution">
    <text evidence="2">The sequence shown here is derived from an EMBL/GenBank/DDBJ whole genome shotgun (WGS) entry which is preliminary data.</text>
</comment>
<accession>A0A9P6GBP6</accession>
<evidence type="ECO:0000256" key="1">
    <source>
        <dbReference type="SAM" id="MobiDB-lite"/>
    </source>
</evidence>
<feature type="region of interest" description="Disordered" evidence="1">
    <location>
        <begin position="36"/>
        <end position="58"/>
    </location>
</feature>
<name>A0A9P6GBP6_9PLEO</name>
<organism evidence="2 3">
    <name type="scientific">Paraphaeosphaeria minitans</name>
    <dbReference type="NCBI Taxonomy" id="565426"/>
    <lineage>
        <taxon>Eukaryota</taxon>
        <taxon>Fungi</taxon>
        <taxon>Dikarya</taxon>
        <taxon>Ascomycota</taxon>
        <taxon>Pezizomycotina</taxon>
        <taxon>Dothideomycetes</taxon>
        <taxon>Pleosporomycetidae</taxon>
        <taxon>Pleosporales</taxon>
        <taxon>Massarineae</taxon>
        <taxon>Didymosphaeriaceae</taxon>
        <taxon>Paraphaeosphaeria</taxon>
    </lineage>
</organism>
<evidence type="ECO:0000313" key="2">
    <source>
        <dbReference type="EMBL" id="KAF9732163.1"/>
    </source>
</evidence>
<dbReference type="OrthoDB" id="3792376at2759"/>
<reference evidence="2" key="1">
    <citation type="journal article" date="2020" name="Mol. Plant Microbe Interact.">
        <title>Genome Sequence of the Biocontrol Agent Coniothyrium minitans strain Conio (IMI 134523).</title>
        <authorList>
            <person name="Patel D."/>
            <person name="Shittu T.A."/>
            <person name="Baroncelli R."/>
            <person name="Muthumeenakshi S."/>
            <person name="Osborne T.H."/>
            <person name="Janganan T.K."/>
            <person name="Sreenivasaprasad S."/>
        </authorList>
    </citation>
    <scope>NUCLEOTIDE SEQUENCE</scope>
    <source>
        <strain evidence="2">Conio</strain>
    </source>
</reference>
<dbReference type="EMBL" id="WJXW01000011">
    <property type="protein sequence ID" value="KAF9732163.1"/>
    <property type="molecule type" value="Genomic_DNA"/>
</dbReference>
<gene>
    <name evidence="2" type="ORF">PMIN01_10092</name>
</gene>
<dbReference type="Proteomes" id="UP000756921">
    <property type="component" value="Unassembled WGS sequence"/>
</dbReference>
<keyword evidence="3" id="KW-1185">Reference proteome</keyword>